<proteinExistence type="predicted"/>
<accession>A0A371HI30</accession>
<comment type="caution">
    <text evidence="2">The sequence shown here is derived from an EMBL/GenBank/DDBJ whole genome shotgun (WGS) entry which is preliminary data.</text>
</comment>
<protein>
    <submittedName>
        <fullName evidence="2">Uncharacterized protein</fullName>
    </submittedName>
</protein>
<feature type="non-terminal residue" evidence="2">
    <location>
        <position position="311"/>
    </location>
</feature>
<name>A0A371HI30_MUCPR</name>
<evidence type="ECO:0000256" key="1">
    <source>
        <dbReference type="SAM" id="MobiDB-lite"/>
    </source>
</evidence>
<feature type="compositionally biased region" description="Low complexity" evidence="1">
    <location>
        <begin position="118"/>
        <end position="130"/>
    </location>
</feature>
<feature type="compositionally biased region" description="Polar residues" evidence="1">
    <location>
        <begin position="102"/>
        <end position="117"/>
    </location>
</feature>
<dbReference type="EMBL" id="QJKJ01002552">
    <property type="protein sequence ID" value="RDY02354.1"/>
    <property type="molecule type" value="Genomic_DNA"/>
</dbReference>
<dbReference type="Proteomes" id="UP000257109">
    <property type="component" value="Unassembled WGS sequence"/>
</dbReference>
<gene>
    <name evidence="2" type="ORF">CR513_14189</name>
</gene>
<keyword evidence="3" id="KW-1185">Reference proteome</keyword>
<feature type="non-terminal residue" evidence="2">
    <location>
        <position position="1"/>
    </location>
</feature>
<feature type="region of interest" description="Disordered" evidence="1">
    <location>
        <begin position="100"/>
        <end position="130"/>
    </location>
</feature>
<dbReference type="OrthoDB" id="1321796at2759"/>
<reference evidence="2" key="1">
    <citation type="submission" date="2018-05" db="EMBL/GenBank/DDBJ databases">
        <title>Draft genome of Mucuna pruriens seed.</title>
        <authorList>
            <person name="Nnadi N.E."/>
            <person name="Vos R."/>
            <person name="Hasami M.H."/>
            <person name="Devisetty U.K."/>
            <person name="Aguiy J.C."/>
        </authorList>
    </citation>
    <scope>NUCLEOTIDE SEQUENCE [LARGE SCALE GENOMIC DNA]</scope>
    <source>
        <strain evidence="2">JCA_2017</strain>
    </source>
</reference>
<evidence type="ECO:0000313" key="2">
    <source>
        <dbReference type="EMBL" id="RDY02354.1"/>
    </source>
</evidence>
<dbReference type="AlphaFoldDB" id="A0A371HI30"/>
<evidence type="ECO:0000313" key="3">
    <source>
        <dbReference type="Proteomes" id="UP000257109"/>
    </source>
</evidence>
<organism evidence="2 3">
    <name type="scientific">Mucuna pruriens</name>
    <name type="common">Velvet bean</name>
    <name type="synonym">Dolichos pruriens</name>
    <dbReference type="NCBI Taxonomy" id="157652"/>
    <lineage>
        <taxon>Eukaryota</taxon>
        <taxon>Viridiplantae</taxon>
        <taxon>Streptophyta</taxon>
        <taxon>Embryophyta</taxon>
        <taxon>Tracheophyta</taxon>
        <taxon>Spermatophyta</taxon>
        <taxon>Magnoliopsida</taxon>
        <taxon>eudicotyledons</taxon>
        <taxon>Gunneridae</taxon>
        <taxon>Pentapetalae</taxon>
        <taxon>rosids</taxon>
        <taxon>fabids</taxon>
        <taxon>Fabales</taxon>
        <taxon>Fabaceae</taxon>
        <taxon>Papilionoideae</taxon>
        <taxon>50 kb inversion clade</taxon>
        <taxon>NPAAA clade</taxon>
        <taxon>indigoferoid/millettioid clade</taxon>
        <taxon>Phaseoleae</taxon>
        <taxon>Mucuna</taxon>
    </lineage>
</organism>
<sequence length="311" mass="34863">YNEISNQSYYTASHFTQHNATYAKQAVHKPSSRHPYFQVCVPYDEASLNACRFAFPSFLRVTLSRLFAPPHDFSFSYSSPSTATSPSFIIDVIGGPSEGVASFSQENRSPNRVVSGTDSSSQDDLLSSSSSGEVFPFEIWYRDNSEDDNSDDPFSWVDPNVKSVSSLYIQGSSMLGMAKKLCQPNPWSVVVRSCRSNESVNNQPSPDEAPFFFFYEPVFSKLGIKLPFTAFEQSILRALNVASSQLHPNSWAFKVAKVGWMSLSDRPRRKLLKPFLESFKTFKDKFFKIGQGKTGPNILADQSGTPYFPLY</sequence>